<feature type="non-terminal residue" evidence="1">
    <location>
        <position position="102"/>
    </location>
</feature>
<sequence>RYFFQESSAEFANVLSLLIASLCGSTSISPDERKDVNRVLLDLEHAFFIFSVTMGSVDSTLDTLPQSSFDLLRFILSQMPIVKNNHVEVHVRRSLKELPMLM</sequence>
<protein>
    <submittedName>
        <fullName evidence="1">Uncharacterized protein</fullName>
    </submittedName>
</protein>
<reference evidence="1" key="1">
    <citation type="submission" date="2023-10" db="EMBL/GenBank/DDBJ databases">
        <title>Genome assembly of Pristionchus species.</title>
        <authorList>
            <person name="Yoshida K."/>
            <person name="Sommer R.J."/>
        </authorList>
    </citation>
    <scope>NUCLEOTIDE SEQUENCE</scope>
    <source>
        <strain evidence="1">RS0144</strain>
    </source>
</reference>
<evidence type="ECO:0000313" key="2">
    <source>
        <dbReference type="Proteomes" id="UP001432027"/>
    </source>
</evidence>
<organism evidence="1 2">
    <name type="scientific">Pristionchus entomophagus</name>
    <dbReference type="NCBI Taxonomy" id="358040"/>
    <lineage>
        <taxon>Eukaryota</taxon>
        <taxon>Metazoa</taxon>
        <taxon>Ecdysozoa</taxon>
        <taxon>Nematoda</taxon>
        <taxon>Chromadorea</taxon>
        <taxon>Rhabditida</taxon>
        <taxon>Rhabditina</taxon>
        <taxon>Diplogasteromorpha</taxon>
        <taxon>Diplogasteroidea</taxon>
        <taxon>Neodiplogasteridae</taxon>
        <taxon>Pristionchus</taxon>
    </lineage>
</organism>
<feature type="non-terminal residue" evidence="1">
    <location>
        <position position="1"/>
    </location>
</feature>
<comment type="caution">
    <text evidence="1">The sequence shown here is derived from an EMBL/GenBank/DDBJ whole genome shotgun (WGS) entry which is preliminary data.</text>
</comment>
<keyword evidence="2" id="KW-1185">Reference proteome</keyword>
<proteinExistence type="predicted"/>
<accession>A0AAV5S6S1</accession>
<dbReference type="EMBL" id="BTSX01000001">
    <property type="protein sequence ID" value="GMS78050.1"/>
    <property type="molecule type" value="Genomic_DNA"/>
</dbReference>
<evidence type="ECO:0000313" key="1">
    <source>
        <dbReference type="EMBL" id="GMS78050.1"/>
    </source>
</evidence>
<name>A0AAV5S6S1_9BILA</name>
<gene>
    <name evidence="1" type="ORF">PENTCL1PPCAC_225</name>
</gene>
<dbReference type="Proteomes" id="UP001432027">
    <property type="component" value="Unassembled WGS sequence"/>
</dbReference>
<dbReference type="AlphaFoldDB" id="A0AAV5S6S1"/>